<organism evidence="2 3">
    <name type="scientific">Phytophthora fragariaefolia</name>
    <dbReference type="NCBI Taxonomy" id="1490495"/>
    <lineage>
        <taxon>Eukaryota</taxon>
        <taxon>Sar</taxon>
        <taxon>Stramenopiles</taxon>
        <taxon>Oomycota</taxon>
        <taxon>Peronosporomycetes</taxon>
        <taxon>Peronosporales</taxon>
        <taxon>Peronosporaceae</taxon>
        <taxon>Phytophthora</taxon>
    </lineage>
</organism>
<evidence type="ECO:0000313" key="2">
    <source>
        <dbReference type="EMBL" id="GMF48332.1"/>
    </source>
</evidence>
<dbReference type="AlphaFoldDB" id="A0A9W6XZ73"/>
<keyword evidence="1" id="KW-1133">Transmembrane helix</keyword>
<keyword evidence="1" id="KW-0812">Transmembrane</keyword>
<comment type="caution">
    <text evidence="2">The sequence shown here is derived from an EMBL/GenBank/DDBJ whole genome shotgun (WGS) entry which is preliminary data.</text>
</comment>
<protein>
    <submittedName>
        <fullName evidence="2">Unnamed protein product</fullName>
    </submittedName>
</protein>
<evidence type="ECO:0000256" key="1">
    <source>
        <dbReference type="SAM" id="Phobius"/>
    </source>
</evidence>
<gene>
    <name evidence="2" type="ORF">Pfra01_001863300</name>
</gene>
<feature type="transmembrane region" description="Helical" evidence="1">
    <location>
        <begin position="15"/>
        <end position="35"/>
    </location>
</feature>
<dbReference type="Proteomes" id="UP001165121">
    <property type="component" value="Unassembled WGS sequence"/>
</dbReference>
<dbReference type="EMBL" id="BSXT01002316">
    <property type="protein sequence ID" value="GMF48332.1"/>
    <property type="molecule type" value="Genomic_DNA"/>
</dbReference>
<reference evidence="2" key="1">
    <citation type="submission" date="2023-04" db="EMBL/GenBank/DDBJ databases">
        <title>Phytophthora fragariaefolia NBRC 109709.</title>
        <authorList>
            <person name="Ichikawa N."/>
            <person name="Sato H."/>
            <person name="Tonouchi N."/>
        </authorList>
    </citation>
    <scope>NUCLEOTIDE SEQUENCE</scope>
    <source>
        <strain evidence="2">NBRC 109709</strain>
    </source>
</reference>
<feature type="transmembrane region" description="Helical" evidence="1">
    <location>
        <begin position="47"/>
        <end position="68"/>
    </location>
</feature>
<accession>A0A9W6XZ73</accession>
<keyword evidence="1" id="KW-0472">Membrane</keyword>
<name>A0A9W6XZ73_9STRA</name>
<proteinExistence type="predicted"/>
<evidence type="ECO:0000313" key="3">
    <source>
        <dbReference type="Proteomes" id="UP001165121"/>
    </source>
</evidence>
<keyword evidence="3" id="KW-1185">Reference proteome</keyword>
<sequence>MSGFSYPQPILNSPVYYPAFYLSLDASGFLTYDYAQTLYLSKNDYRLTYISGITLGVATPGVALFPGIGSDISGIGALSCSSLMVNGSSVVATPSYVIGITEGSAAASKALVLNSSSNISGIASLSATSFTGTLQTAAQPNITSVGTLTSLTLSGAISGATTIGASGVISLSNNTSATASNSAALVITGEVASRNAYISEYLHLGGTSLSGVAWGTNGACLRIAAATYIDTSSSGTVSSSVMNSFARPTLTANAFATYTTGATVYIAGSPIAGANITITKPYSLWIASGAVLFADTTASSSTTTGALVVNGGVGVGGQLTASTIAGTIQTAAQPNITSVGTLVSLSVSGSITGTLSTAAQPNITSLGNLTDLNVRSAATTGEICNITMPAQAAGSSSWITIGKSSSGNEGGRIGYYHDSTFNNQYIYITHNNKSPILVIGNNANVGINTTTPSYDLDIVGQTRITGTLLFAGASRTISNVLAYSGGAITTSGDITCGGSLKGYLGYGNQSTISTVGVLTEVAIGSTGVYNSQEYLLINGNGSNYLDGSYTRMCSFYGSNVTPAWFQIEVSNGSKTVSTSATWIGNNSDTDLRFGTNNSTYGICLGGTNRGRWGFGTTSPAYGLHNTLTVSTTIDAAGSGVAYFLKTGGLVSTLGPLSAIPVGIGTLGAILAGSGVYTTSDARIKKAFTKLYDYVADAMLKVEPLLFRYKSG</sequence>